<sequence length="35" mass="3919">MDVFTASLRSACSLRRGHFVNNLEPVGFFVSIFSL</sequence>
<dbReference type="AlphaFoldDB" id="A0A0H3B4Z4"/>
<organism evidence="1">
    <name type="scientific">Yersinia pseudotuberculosis serotype O:3 (strain YPIII)</name>
    <dbReference type="NCBI Taxonomy" id="502800"/>
    <lineage>
        <taxon>Bacteria</taxon>
        <taxon>Pseudomonadati</taxon>
        <taxon>Pseudomonadota</taxon>
        <taxon>Gammaproteobacteria</taxon>
        <taxon>Enterobacterales</taxon>
        <taxon>Yersiniaceae</taxon>
        <taxon>Yersinia</taxon>
    </lineage>
</organism>
<proteinExistence type="predicted"/>
<accession>A0A0H3B4Z4</accession>
<evidence type="ECO:0000313" key="1">
    <source>
        <dbReference type="EMBL" id="ACA68981.1"/>
    </source>
</evidence>
<dbReference type="GeneID" id="99988989"/>
<gene>
    <name evidence="1" type="ordered locus">YPK_2704</name>
</gene>
<dbReference type="EMBL" id="CP000950">
    <property type="protein sequence ID" value="ACA68981.1"/>
    <property type="molecule type" value="Genomic_DNA"/>
</dbReference>
<evidence type="ECO:0008006" key="2">
    <source>
        <dbReference type="Google" id="ProtNLM"/>
    </source>
</evidence>
<name>A0A0H3B4Z4_YERPY</name>
<reference evidence="1" key="1">
    <citation type="submission" date="2008-02" db="EMBL/GenBank/DDBJ databases">
        <title>Complete sequence of Yersinia pseudotuberculosis YPIII.</title>
        <authorList>
            <consortium name="US DOE Joint Genome Institute"/>
            <person name="Challacombe J.F."/>
            <person name="Bruce D."/>
            <person name="Detter J.C."/>
            <person name="Green L."/>
            <person name="Land M."/>
            <person name="Munk C."/>
            <person name="Lindler L.E."/>
            <person name="Nikolich M.P."/>
            <person name="Brettin T."/>
        </authorList>
    </citation>
    <scope>NUCLEOTIDE SEQUENCE</scope>
    <source>
        <strain evidence="1">YPIII</strain>
    </source>
</reference>
<dbReference type="KEGG" id="ypy:YPK_2704"/>
<protein>
    <recommendedName>
        <fullName evidence="2">Gluconate 5-dehydrogenase</fullName>
    </recommendedName>
</protein>
<dbReference type="RefSeq" id="WP_012304306.1">
    <property type="nucleotide sequence ID" value="NZ_CP009792.1"/>
</dbReference>